<dbReference type="EMBL" id="ALAN01000084">
    <property type="protein sequence ID" value="ETI67865.1"/>
    <property type="molecule type" value="Genomic_DNA"/>
</dbReference>
<reference evidence="1 2" key="1">
    <citation type="journal article" date="2014" name="Environ. Microbiol.">
        <title>The nitrate-ammonifying and nosZ-carrying bacterium Bacillus vireti is a potent source and sink for nitric and nitrous oxide under high nitrate conditions.</title>
        <authorList>
            <person name="Mania D."/>
            <person name="Heylen K."/>
            <person name="van Spanning R.J."/>
            <person name="Frostegard A."/>
        </authorList>
    </citation>
    <scope>NUCLEOTIDE SEQUENCE [LARGE SCALE GENOMIC DNA]</scope>
    <source>
        <strain evidence="1 2">LMG 21834</strain>
    </source>
</reference>
<name>A0AB94ILC6_9BACI</name>
<dbReference type="Proteomes" id="UP000018877">
    <property type="component" value="Unassembled WGS sequence"/>
</dbReference>
<accession>A0AB94ILC6</accession>
<comment type="caution">
    <text evidence="1">The sequence shown here is derived from an EMBL/GenBank/DDBJ whole genome shotgun (WGS) entry which is preliminary data.</text>
</comment>
<keyword evidence="2" id="KW-1185">Reference proteome</keyword>
<proteinExistence type="predicted"/>
<organism evidence="1 2">
    <name type="scientific">Neobacillus vireti LMG 21834</name>
    <dbReference type="NCBI Taxonomy" id="1131730"/>
    <lineage>
        <taxon>Bacteria</taxon>
        <taxon>Bacillati</taxon>
        <taxon>Bacillota</taxon>
        <taxon>Bacilli</taxon>
        <taxon>Bacillales</taxon>
        <taxon>Bacillaceae</taxon>
        <taxon>Neobacillus</taxon>
    </lineage>
</organism>
<evidence type="ECO:0000313" key="2">
    <source>
        <dbReference type="Proteomes" id="UP000018877"/>
    </source>
</evidence>
<evidence type="ECO:0008006" key="3">
    <source>
        <dbReference type="Google" id="ProtNLM"/>
    </source>
</evidence>
<gene>
    <name evidence="1" type="ORF">BAVI_15291</name>
</gene>
<sequence>MNDIEKEYLSDTIAILVGYDGEHEVDGLKALIDETRERLIKLYKREVTKIDLGIAFNLDSPFEVLEGGKGNKGNDDENKAKTAIIRQLNDSQTKK</sequence>
<evidence type="ECO:0000313" key="1">
    <source>
        <dbReference type="EMBL" id="ETI67865.1"/>
    </source>
</evidence>
<dbReference type="AlphaFoldDB" id="A0AB94ILC6"/>
<protein>
    <recommendedName>
        <fullName evidence="3">Phage protein</fullName>
    </recommendedName>
</protein>
<dbReference type="RefSeq" id="WP_024029240.1">
    <property type="nucleotide sequence ID" value="NZ_ALAN01000084.1"/>
</dbReference>